<keyword evidence="2" id="KW-1003">Cell membrane</keyword>
<feature type="transmembrane region" description="Helical" evidence="6">
    <location>
        <begin position="73"/>
        <end position="90"/>
    </location>
</feature>
<keyword evidence="3 6" id="KW-0812">Transmembrane</keyword>
<feature type="transmembrane region" description="Helical" evidence="6">
    <location>
        <begin position="140"/>
        <end position="161"/>
    </location>
</feature>
<dbReference type="GO" id="GO:0005886">
    <property type="term" value="C:plasma membrane"/>
    <property type="evidence" value="ECO:0007669"/>
    <property type="project" value="UniProtKB-SubCell"/>
</dbReference>
<accession>A0A318HS35</accession>
<dbReference type="PROSITE" id="PS50850">
    <property type="entry name" value="MFS"/>
    <property type="match status" value="1"/>
</dbReference>
<dbReference type="Proteomes" id="UP000248314">
    <property type="component" value="Unassembled WGS sequence"/>
</dbReference>
<dbReference type="RefSeq" id="WP_025816104.1">
    <property type="nucleotide sequence ID" value="NZ_BAIZ01000019.1"/>
</dbReference>
<sequence>MHKSNQFALIPVMFCFFAMGFVDLVGIASNYVKADLNLSNSAANVFPSLVFFWFLIFAVPTGMLMNKIGRKKTVLVSLAVTVASLLLPLFGNSYGLMLVSFSLLGIGNALMQTSLNPLISNLISSERFAATLTFGQFIKAIASFMAPIIAAWGAAASIPHFGLGWRVLFPIYMIIGVLATLMLSATPIEEEPMAAKPTTFTQTIKLLGTPIVLLSFIGIMCHVGIDVGVNTHAPKILEERLNLSLEESGFSTSLYFIFRTLGCLSGSYILAKFNKRSFFYISVCMMVLSMLGLALGTSKAVLYVAIALVGFGNSNIFSLVFSQAVLSLPNKKNEVSGLMIMGLFGGTIFPLVMGPASDAVGQWGAVVVMACGVLYLFTYGKKVTGI</sequence>
<comment type="subcellular location">
    <subcellularLocation>
        <location evidence="1">Cell inner membrane</location>
        <topology evidence="1">Multi-pass membrane protein</topology>
    </subcellularLocation>
</comment>
<dbReference type="OrthoDB" id="3225787at2"/>
<dbReference type="SUPFAM" id="SSF103473">
    <property type="entry name" value="MFS general substrate transporter"/>
    <property type="match status" value="1"/>
</dbReference>
<feature type="transmembrane region" description="Helical" evidence="6">
    <location>
        <begin position="338"/>
        <end position="356"/>
    </location>
</feature>
<evidence type="ECO:0000259" key="7">
    <source>
        <dbReference type="PROSITE" id="PS50850"/>
    </source>
</evidence>
<feature type="transmembrane region" description="Helical" evidence="6">
    <location>
        <begin position="167"/>
        <end position="185"/>
    </location>
</feature>
<proteinExistence type="predicted"/>
<dbReference type="Pfam" id="PF07690">
    <property type="entry name" value="MFS_1"/>
    <property type="match status" value="1"/>
</dbReference>
<feature type="transmembrane region" description="Helical" evidence="6">
    <location>
        <begin position="96"/>
        <end position="119"/>
    </location>
</feature>
<dbReference type="InterPro" id="IPR050375">
    <property type="entry name" value="MFS_TsgA-like"/>
</dbReference>
<evidence type="ECO:0000256" key="1">
    <source>
        <dbReference type="ARBA" id="ARBA00004429"/>
    </source>
</evidence>
<evidence type="ECO:0000256" key="2">
    <source>
        <dbReference type="ARBA" id="ARBA00022475"/>
    </source>
</evidence>
<evidence type="ECO:0000256" key="3">
    <source>
        <dbReference type="ARBA" id="ARBA00022692"/>
    </source>
</evidence>
<reference evidence="8 9" key="1">
    <citation type="submission" date="2018-05" db="EMBL/GenBank/DDBJ databases">
        <title>Genomic Encyclopedia of Type Strains, Phase I: the one thousand microbial genomes (KMG-I) project.</title>
        <authorList>
            <person name="Kyrpides N."/>
        </authorList>
    </citation>
    <scope>NUCLEOTIDE SEQUENCE [LARGE SCALE GENOMIC DNA]</scope>
    <source>
        <strain evidence="8 9">DSM 15611</strain>
    </source>
</reference>
<name>A0A318HS35_9BACT</name>
<evidence type="ECO:0000256" key="4">
    <source>
        <dbReference type="ARBA" id="ARBA00022989"/>
    </source>
</evidence>
<evidence type="ECO:0000313" key="9">
    <source>
        <dbReference type="Proteomes" id="UP000248314"/>
    </source>
</evidence>
<keyword evidence="9" id="KW-1185">Reference proteome</keyword>
<feature type="domain" description="Major facilitator superfamily (MFS) profile" evidence="7">
    <location>
        <begin position="4"/>
        <end position="386"/>
    </location>
</feature>
<organism evidence="8 9">
    <name type="scientific">Hoylesella shahii DSM 15611 = JCM 12083</name>
    <dbReference type="NCBI Taxonomy" id="1122991"/>
    <lineage>
        <taxon>Bacteria</taxon>
        <taxon>Pseudomonadati</taxon>
        <taxon>Bacteroidota</taxon>
        <taxon>Bacteroidia</taxon>
        <taxon>Bacteroidales</taxon>
        <taxon>Prevotellaceae</taxon>
        <taxon>Hoylesella</taxon>
    </lineage>
</organism>
<dbReference type="InterPro" id="IPR011701">
    <property type="entry name" value="MFS"/>
</dbReference>
<keyword evidence="4 6" id="KW-1133">Transmembrane helix</keyword>
<keyword evidence="5 6" id="KW-0472">Membrane</keyword>
<comment type="caution">
    <text evidence="8">The sequence shown here is derived from an EMBL/GenBank/DDBJ whole genome shotgun (WGS) entry which is preliminary data.</text>
</comment>
<feature type="transmembrane region" description="Helical" evidence="6">
    <location>
        <begin position="301"/>
        <end position="326"/>
    </location>
</feature>
<protein>
    <submittedName>
        <fullName evidence="8">Fucose permease</fullName>
    </submittedName>
</protein>
<feature type="transmembrane region" description="Helical" evidence="6">
    <location>
        <begin position="206"/>
        <end position="225"/>
    </location>
</feature>
<dbReference type="PANTHER" id="PTHR43702">
    <property type="entry name" value="L-FUCOSE-PROTON SYMPORTER"/>
    <property type="match status" value="1"/>
</dbReference>
<gene>
    <name evidence="8" type="ORF">EJ73_01957</name>
</gene>
<dbReference type="InterPro" id="IPR036259">
    <property type="entry name" value="MFS_trans_sf"/>
</dbReference>
<evidence type="ECO:0000256" key="6">
    <source>
        <dbReference type="SAM" id="Phobius"/>
    </source>
</evidence>
<dbReference type="EMBL" id="QJJX01000024">
    <property type="protein sequence ID" value="PXX21062.1"/>
    <property type="molecule type" value="Genomic_DNA"/>
</dbReference>
<feature type="transmembrane region" description="Helical" evidence="6">
    <location>
        <begin position="278"/>
        <end position="295"/>
    </location>
</feature>
<feature type="transmembrane region" description="Helical" evidence="6">
    <location>
        <begin position="7"/>
        <end position="29"/>
    </location>
</feature>
<feature type="transmembrane region" description="Helical" evidence="6">
    <location>
        <begin position="362"/>
        <end position="380"/>
    </location>
</feature>
<dbReference type="PANTHER" id="PTHR43702:SF3">
    <property type="entry name" value="PROTEIN TSGA"/>
    <property type="match status" value="1"/>
</dbReference>
<evidence type="ECO:0000313" key="8">
    <source>
        <dbReference type="EMBL" id="PXX21062.1"/>
    </source>
</evidence>
<dbReference type="InterPro" id="IPR020846">
    <property type="entry name" value="MFS_dom"/>
</dbReference>
<dbReference type="STRING" id="1122991.GCA_000613445_01659"/>
<evidence type="ECO:0000256" key="5">
    <source>
        <dbReference type="ARBA" id="ARBA00023136"/>
    </source>
</evidence>
<feature type="transmembrane region" description="Helical" evidence="6">
    <location>
        <begin position="41"/>
        <end position="61"/>
    </location>
</feature>
<feature type="transmembrane region" description="Helical" evidence="6">
    <location>
        <begin position="253"/>
        <end position="271"/>
    </location>
</feature>
<dbReference type="AlphaFoldDB" id="A0A318HS35"/>
<dbReference type="GO" id="GO:0022857">
    <property type="term" value="F:transmembrane transporter activity"/>
    <property type="evidence" value="ECO:0007669"/>
    <property type="project" value="InterPro"/>
</dbReference>
<dbReference type="Gene3D" id="1.20.1250.20">
    <property type="entry name" value="MFS general substrate transporter like domains"/>
    <property type="match status" value="2"/>
</dbReference>